<dbReference type="Proteomes" id="UP000624244">
    <property type="component" value="Unassembled WGS sequence"/>
</dbReference>
<name>A0A8H5ZQN9_COCSA</name>
<proteinExistence type="predicted"/>
<comment type="caution">
    <text evidence="1">The sequence shown here is derived from an EMBL/GenBank/DDBJ whole genome shotgun (WGS) entry which is preliminary data.</text>
</comment>
<sequence length="111" mass="11741">MSEGIGLEIGKIFGELLGFGAYSNSHAVGGIAPTKVSGLDTTPSDVFDSLDQYTGCLVLTNPSHYLGSTPKRSNGVGDACSSVARCITMIRRKQAWVLTRRVKITPSSYAS</sequence>
<evidence type="ECO:0000313" key="1">
    <source>
        <dbReference type="EMBL" id="KAF5853420.1"/>
    </source>
</evidence>
<gene>
    <name evidence="1" type="ORF">GGP41_001984</name>
</gene>
<accession>A0A8H5ZQN9</accession>
<reference evidence="1" key="1">
    <citation type="submission" date="2019-11" db="EMBL/GenBank/DDBJ databases">
        <title>Bipolaris sorokiniana Genome sequencing.</title>
        <authorList>
            <person name="Wang H."/>
        </authorList>
    </citation>
    <scope>NUCLEOTIDE SEQUENCE</scope>
</reference>
<dbReference type="AlphaFoldDB" id="A0A8H5ZQN9"/>
<dbReference type="EMBL" id="WNKQ01000002">
    <property type="protein sequence ID" value="KAF5853420.1"/>
    <property type="molecule type" value="Genomic_DNA"/>
</dbReference>
<evidence type="ECO:0000313" key="2">
    <source>
        <dbReference type="Proteomes" id="UP000624244"/>
    </source>
</evidence>
<protein>
    <submittedName>
        <fullName evidence="1">Uncharacterized protein</fullName>
    </submittedName>
</protein>
<organism evidence="1 2">
    <name type="scientific">Cochliobolus sativus</name>
    <name type="common">Common root rot and spot blotch fungus</name>
    <name type="synonym">Bipolaris sorokiniana</name>
    <dbReference type="NCBI Taxonomy" id="45130"/>
    <lineage>
        <taxon>Eukaryota</taxon>
        <taxon>Fungi</taxon>
        <taxon>Dikarya</taxon>
        <taxon>Ascomycota</taxon>
        <taxon>Pezizomycotina</taxon>
        <taxon>Dothideomycetes</taxon>
        <taxon>Pleosporomycetidae</taxon>
        <taxon>Pleosporales</taxon>
        <taxon>Pleosporineae</taxon>
        <taxon>Pleosporaceae</taxon>
        <taxon>Bipolaris</taxon>
    </lineage>
</organism>